<comment type="caution">
    <text evidence="2">The sequence shown here is derived from an EMBL/GenBank/DDBJ whole genome shotgun (WGS) entry which is preliminary data.</text>
</comment>
<dbReference type="OrthoDB" id="407674at2759"/>
<reference evidence="2" key="1">
    <citation type="submission" date="2021-06" db="EMBL/GenBank/DDBJ databases">
        <authorList>
            <person name="Hodson N. C."/>
            <person name="Mongue J. A."/>
            <person name="Jaron S. K."/>
        </authorList>
    </citation>
    <scope>NUCLEOTIDE SEQUENCE</scope>
</reference>
<evidence type="ECO:0000313" key="2">
    <source>
        <dbReference type="EMBL" id="CAG7721643.1"/>
    </source>
</evidence>
<feature type="chain" id="PRO_5035298327" evidence="1">
    <location>
        <begin position="23"/>
        <end position="103"/>
    </location>
</feature>
<proteinExistence type="predicted"/>
<organism evidence="2 3">
    <name type="scientific">Allacma fusca</name>
    <dbReference type="NCBI Taxonomy" id="39272"/>
    <lineage>
        <taxon>Eukaryota</taxon>
        <taxon>Metazoa</taxon>
        <taxon>Ecdysozoa</taxon>
        <taxon>Arthropoda</taxon>
        <taxon>Hexapoda</taxon>
        <taxon>Collembola</taxon>
        <taxon>Symphypleona</taxon>
        <taxon>Sminthuridae</taxon>
        <taxon>Allacma</taxon>
    </lineage>
</organism>
<dbReference type="AlphaFoldDB" id="A0A8J2K993"/>
<evidence type="ECO:0000256" key="1">
    <source>
        <dbReference type="SAM" id="SignalP"/>
    </source>
</evidence>
<protein>
    <submittedName>
        <fullName evidence="2">Uncharacterized protein</fullName>
    </submittedName>
</protein>
<dbReference type="EMBL" id="CAJVCH010081366">
    <property type="protein sequence ID" value="CAG7721643.1"/>
    <property type="molecule type" value="Genomic_DNA"/>
</dbReference>
<feature type="signal peptide" evidence="1">
    <location>
        <begin position="1"/>
        <end position="22"/>
    </location>
</feature>
<dbReference type="Proteomes" id="UP000708208">
    <property type="component" value="Unassembled WGS sequence"/>
</dbReference>
<evidence type="ECO:0000313" key="3">
    <source>
        <dbReference type="Proteomes" id="UP000708208"/>
    </source>
</evidence>
<keyword evidence="3" id="KW-1185">Reference proteome</keyword>
<sequence length="103" mass="11226">MQPTCLTIFCLLFITLLASVLSYQLCTFPPPQTTPKAPLGPADIEAETTPIAFSDLIPAPNLYDKMRPPKRQGEPTTVGFHVTVMGLDSINEYSMLTSCVGNH</sequence>
<keyword evidence="1" id="KW-0732">Signal</keyword>
<name>A0A8J2K993_9HEXA</name>
<accession>A0A8J2K993</accession>
<gene>
    <name evidence="2" type="ORF">AFUS01_LOCUS10843</name>
</gene>